<dbReference type="AlphaFoldDB" id="A0A6G1ID45"/>
<protein>
    <submittedName>
        <fullName evidence="2">Uncharacterized protein</fullName>
    </submittedName>
</protein>
<proteinExistence type="predicted"/>
<accession>A0A6G1ID45</accession>
<keyword evidence="3" id="KW-1185">Reference proteome</keyword>
<organism evidence="2 3">
    <name type="scientific">Lentithecium fluviatile CBS 122367</name>
    <dbReference type="NCBI Taxonomy" id="1168545"/>
    <lineage>
        <taxon>Eukaryota</taxon>
        <taxon>Fungi</taxon>
        <taxon>Dikarya</taxon>
        <taxon>Ascomycota</taxon>
        <taxon>Pezizomycotina</taxon>
        <taxon>Dothideomycetes</taxon>
        <taxon>Pleosporomycetidae</taxon>
        <taxon>Pleosporales</taxon>
        <taxon>Massarineae</taxon>
        <taxon>Lentitheciaceae</taxon>
        <taxon>Lentithecium</taxon>
    </lineage>
</organism>
<reference evidence="2" key="1">
    <citation type="journal article" date="2020" name="Stud. Mycol.">
        <title>101 Dothideomycetes genomes: a test case for predicting lifestyles and emergence of pathogens.</title>
        <authorList>
            <person name="Haridas S."/>
            <person name="Albert R."/>
            <person name="Binder M."/>
            <person name="Bloem J."/>
            <person name="Labutti K."/>
            <person name="Salamov A."/>
            <person name="Andreopoulos B."/>
            <person name="Baker S."/>
            <person name="Barry K."/>
            <person name="Bills G."/>
            <person name="Bluhm B."/>
            <person name="Cannon C."/>
            <person name="Castanera R."/>
            <person name="Culley D."/>
            <person name="Daum C."/>
            <person name="Ezra D."/>
            <person name="Gonzalez J."/>
            <person name="Henrissat B."/>
            <person name="Kuo A."/>
            <person name="Liang C."/>
            <person name="Lipzen A."/>
            <person name="Lutzoni F."/>
            <person name="Magnuson J."/>
            <person name="Mondo S."/>
            <person name="Nolan M."/>
            <person name="Ohm R."/>
            <person name="Pangilinan J."/>
            <person name="Park H.-J."/>
            <person name="Ramirez L."/>
            <person name="Alfaro M."/>
            <person name="Sun H."/>
            <person name="Tritt A."/>
            <person name="Yoshinaga Y."/>
            <person name="Zwiers L.-H."/>
            <person name="Turgeon B."/>
            <person name="Goodwin S."/>
            <person name="Spatafora J."/>
            <person name="Crous P."/>
            <person name="Grigoriev I."/>
        </authorList>
    </citation>
    <scope>NUCLEOTIDE SEQUENCE</scope>
    <source>
        <strain evidence="2">CBS 122367</strain>
    </source>
</reference>
<dbReference type="EMBL" id="MU005647">
    <property type="protein sequence ID" value="KAF2675829.1"/>
    <property type="molecule type" value="Genomic_DNA"/>
</dbReference>
<gene>
    <name evidence="2" type="ORF">K458DRAFT_197973</name>
</gene>
<evidence type="ECO:0000256" key="1">
    <source>
        <dbReference type="SAM" id="MobiDB-lite"/>
    </source>
</evidence>
<sequence>MKLRATFSDLIGQRGALHLSQICTQILSVAQYIPHQHSVGYTPLLRVLAMPKDPAENTSCRLIGPAVEKWASLAPDLLAVRLSSQAVFISWASPTPASRPLSRTRYRHADSGWQRRLADEVEIKHATGGGGILTACGPRMTAASLVDRRSSASAGHSATATWDRAFDSCFRRLKVDMEGKVQPDEKKTQHKRYDGSTTKTHSRLR</sequence>
<dbReference type="Proteomes" id="UP000799291">
    <property type="component" value="Unassembled WGS sequence"/>
</dbReference>
<evidence type="ECO:0000313" key="3">
    <source>
        <dbReference type="Proteomes" id="UP000799291"/>
    </source>
</evidence>
<feature type="compositionally biased region" description="Basic and acidic residues" evidence="1">
    <location>
        <begin position="180"/>
        <end position="194"/>
    </location>
</feature>
<feature type="region of interest" description="Disordered" evidence="1">
    <location>
        <begin position="180"/>
        <end position="205"/>
    </location>
</feature>
<evidence type="ECO:0000313" key="2">
    <source>
        <dbReference type="EMBL" id="KAF2675829.1"/>
    </source>
</evidence>
<name>A0A6G1ID45_9PLEO</name>